<proteinExistence type="predicted"/>
<name>W0FPT0_9BACT</name>
<evidence type="ECO:0000259" key="1">
    <source>
        <dbReference type="Pfam" id="PF09186"/>
    </source>
</evidence>
<dbReference type="AlphaFoldDB" id="W0FPT0"/>
<accession>W0FPT0</accession>
<organism evidence="2">
    <name type="scientific">uncultured bacterium Contig1141</name>
    <dbReference type="NCBI Taxonomy" id="1393382"/>
    <lineage>
        <taxon>Bacteria</taxon>
        <taxon>environmental samples</taxon>
    </lineage>
</organism>
<feature type="domain" description="UPF0029" evidence="1">
    <location>
        <begin position="2"/>
        <end position="46"/>
    </location>
</feature>
<dbReference type="SUPFAM" id="SSF54980">
    <property type="entry name" value="EF-G C-terminal domain-like"/>
    <property type="match status" value="1"/>
</dbReference>
<dbReference type="Pfam" id="PF09186">
    <property type="entry name" value="DUF1949"/>
    <property type="match status" value="1"/>
</dbReference>
<sequence length="55" mass="5865">GIEALLGQCDGKIINSDYQAFVLLRVALPAAKVAEFSAKLADFSRGSLQLLAIEE</sequence>
<evidence type="ECO:0000313" key="2">
    <source>
        <dbReference type="EMBL" id="AHF26873.1"/>
    </source>
</evidence>
<dbReference type="Gene3D" id="3.30.70.240">
    <property type="match status" value="1"/>
</dbReference>
<feature type="non-terminal residue" evidence="2">
    <location>
        <position position="1"/>
    </location>
</feature>
<protein>
    <submittedName>
        <fullName evidence="2">Unnamed protein product</fullName>
    </submittedName>
</protein>
<reference evidence="2" key="1">
    <citation type="journal article" date="2013" name="PLoS ONE">
        <title>Metagenomic insights into the carbohydrate-active enzymes carried by the microorganisms adhering to solid digesta in the rumen of cows.</title>
        <authorList>
            <person name="Wang L."/>
            <person name="Hatem A."/>
            <person name="Catalyurek U.V."/>
            <person name="Morrison M."/>
            <person name="Yu Z."/>
        </authorList>
    </citation>
    <scope>NUCLEOTIDE SEQUENCE</scope>
</reference>
<dbReference type="InterPro" id="IPR035647">
    <property type="entry name" value="EFG_III/V"/>
</dbReference>
<dbReference type="EMBL" id="KC247001">
    <property type="protein sequence ID" value="AHF26873.1"/>
    <property type="molecule type" value="Genomic_DNA"/>
</dbReference>
<dbReference type="InterPro" id="IPR015269">
    <property type="entry name" value="UPF0029_Impact_C"/>
</dbReference>